<sequence>MSDAELVEELRQVPQKQKFLVILDDIWTIEAWNSLCEAFPKKNTGSKILLTSRNKDVSLHADPRGFLYELQHLNDKWSLELLEKIISHRKDSISKIRMEKLGKEMIEYCGGLPLAITILGGLLAAKQTQEDWENVFRYVKSHKENFGVNKVFALSYNDLPCHLNPCFLYLGHFLKGFEIRSKELIRMWMAEDGEDTMEDEGERYLQELVQRCMVQVGKIGSLGRIKTCRIHDLMHDFCIAKAQRENFLLISNIRSLGLSEEHIGKIRRLAINWKSGDECLQGIKLKKYPYLRSLLYFLPHLNHVNLPEDIGLLIHLKFLSIKNSTMTSLPSPLGNLRCLQTLHLRSNEMSVPNVFKKMEQLRHLYLPGKYKVSEKLELANLCYLQTLENVQPKTIQMATSFKLNCLRVLGVWCYYKEPAQDAIQIVSSCPHIHKLSLSMIINMLPEVHQFSPNLAKLTLRNTQLNIDPMATFENLPNLKILRLLHKTFLGDTMVCSKGGFPLLQSLVICRLDKLKEWSVEKGAMPSLCHLEIVACMCLKTIPDALRFIINLQELEIRWMPKSFKDRLIKGGTDFYKVQHVPSLVFQWCIL</sequence>
<dbReference type="Gene3D" id="1.10.8.430">
    <property type="entry name" value="Helical domain of apoptotic protease-activating factors"/>
    <property type="match status" value="1"/>
</dbReference>
<evidence type="ECO:0008006" key="8">
    <source>
        <dbReference type="Google" id="ProtNLM"/>
    </source>
</evidence>
<feature type="domain" description="Disease resistance protein winged helix" evidence="4">
    <location>
        <begin position="173"/>
        <end position="237"/>
    </location>
</feature>
<evidence type="ECO:0000256" key="2">
    <source>
        <dbReference type="ARBA" id="ARBA00022821"/>
    </source>
</evidence>
<dbReference type="SUPFAM" id="SSF52058">
    <property type="entry name" value="L domain-like"/>
    <property type="match status" value="1"/>
</dbReference>
<dbReference type="InterPro" id="IPR002182">
    <property type="entry name" value="NB-ARC"/>
</dbReference>
<evidence type="ECO:0000313" key="6">
    <source>
        <dbReference type="EMBL" id="KAK4562455.1"/>
    </source>
</evidence>
<dbReference type="InterPro" id="IPR042197">
    <property type="entry name" value="Apaf_helical"/>
</dbReference>
<evidence type="ECO:0000259" key="4">
    <source>
        <dbReference type="Pfam" id="PF23559"/>
    </source>
</evidence>
<evidence type="ECO:0000313" key="7">
    <source>
        <dbReference type="Proteomes" id="UP001324115"/>
    </source>
</evidence>
<dbReference type="GO" id="GO:0043531">
    <property type="term" value="F:ADP binding"/>
    <property type="evidence" value="ECO:0007669"/>
    <property type="project" value="InterPro"/>
</dbReference>
<dbReference type="InterPro" id="IPR032675">
    <property type="entry name" value="LRR_dom_sf"/>
</dbReference>
<dbReference type="InterPro" id="IPR036388">
    <property type="entry name" value="WH-like_DNA-bd_sf"/>
</dbReference>
<name>A0AAN7E3A9_QUERU</name>
<dbReference type="AlphaFoldDB" id="A0AAN7E3A9"/>
<dbReference type="PANTHER" id="PTHR23155:SF1185">
    <property type="entry name" value="DISEASE RESISTANCE RPP8-LIKE PROTEIN 3-RELATED"/>
    <property type="match status" value="1"/>
</dbReference>
<dbReference type="InterPro" id="IPR027417">
    <property type="entry name" value="P-loop_NTPase"/>
</dbReference>
<dbReference type="PRINTS" id="PR00364">
    <property type="entry name" value="DISEASERSIST"/>
</dbReference>
<feature type="domain" description="Disease resistance R13L4/SHOC-2-like LRR" evidence="5">
    <location>
        <begin position="284"/>
        <end position="413"/>
    </location>
</feature>
<protein>
    <recommendedName>
        <fullName evidence="8">NB-ARC domain-containing protein</fullName>
    </recommendedName>
</protein>
<evidence type="ECO:0000259" key="5">
    <source>
        <dbReference type="Pfam" id="PF23598"/>
    </source>
</evidence>
<keyword evidence="7" id="KW-1185">Reference proteome</keyword>
<dbReference type="SUPFAM" id="SSF52540">
    <property type="entry name" value="P-loop containing nucleoside triphosphate hydrolases"/>
    <property type="match status" value="1"/>
</dbReference>
<comment type="caution">
    <text evidence="6">The sequence shown here is derived from an EMBL/GenBank/DDBJ whole genome shotgun (WGS) entry which is preliminary data.</text>
</comment>
<organism evidence="6 7">
    <name type="scientific">Quercus rubra</name>
    <name type="common">Northern red oak</name>
    <name type="synonym">Quercus borealis</name>
    <dbReference type="NCBI Taxonomy" id="3512"/>
    <lineage>
        <taxon>Eukaryota</taxon>
        <taxon>Viridiplantae</taxon>
        <taxon>Streptophyta</taxon>
        <taxon>Embryophyta</taxon>
        <taxon>Tracheophyta</taxon>
        <taxon>Spermatophyta</taxon>
        <taxon>Magnoliopsida</taxon>
        <taxon>eudicotyledons</taxon>
        <taxon>Gunneridae</taxon>
        <taxon>Pentapetalae</taxon>
        <taxon>rosids</taxon>
        <taxon>fabids</taxon>
        <taxon>Fagales</taxon>
        <taxon>Fagaceae</taxon>
        <taxon>Quercus</taxon>
    </lineage>
</organism>
<dbReference type="FunFam" id="1.10.8.430:FF:000003">
    <property type="entry name" value="Probable disease resistance protein At5g66910"/>
    <property type="match status" value="1"/>
</dbReference>
<proteinExistence type="predicted"/>
<keyword evidence="2" id="KW-0611">Plant defense</keyword>
<reference evidence="6 7" key="1">
    <citation type="journal article" date="2023" name="G3 (Bethesda)">
        <title>A haplotype-resolved chromosome-scale genome for Quercus rubra L. provides insights into the genetics of adaptive traits for red oak species.</title>
        <authorList>
            <person name="Kapoor B."/>
            <person name="Jenkins J."/>
            <person name="Schmutz J."/>
            <person name="Zhebentyayeva T."/>
            <person name="Kuelheim C."/>
            <person name="Coggeshall M."/>
            <person name="Heim C."/>
            <person name="Lasky J.R."/>
            <person name="Leites L."/>
            <person name="Islam-Faridi N."/>
            <person name="Romero-Severson J."/>
            <person name="DeLeo V.L."/>
            <person name="Lucas S.M."/>
            <person name="Lazic D."/>
            <person name="Gailing O."/>
            <person name="Carlson J."/>
            <person name="Staton M."/>
        </authorList>
    </citation>
    <scope>NUCLEOTIDE SEQUENCE [LARGE SCALE GENOMIC DNA]</scope>
    <source>
        <strain evidence="6">Pseudo-F2</strain>
    </source>
</reference>
<dbReference type="InterPro" id="IPR055414">
    <property type="entry name" value="LRR_R13L4/SHOC2-like"/>
</dbReference>
<dbReference type="GO" id="GO:0098542">
    <property type="term" value="P:defense response to other organism"/>
    <property type="evidence" value="ECO:0007669"/>
    <property type="project" value="TreeGrafter"/>
</dbReference>
<dbReference type="Gene3D" id="3.40.50.300">
    <property type="entry name" value="P-loop containing nucleotide triphosphate hydrolases"/>
    <property type="match status" value="1"/>
</dbReference>
<feature type="domain" description="NB-ARC" evidence="3">
    <location>
        <begin position="2"/>
        <end position="91"/>
    </location>
</feature>
<dbReference type="Gene3D" id="1.10.10.10">
    <property type="entry name" value="Winged helix-like DNA-binding domain superfamily/Winged helix DNA-binding domain"/>
    <property type="match status" value="1"/>
</dbReference>
<dbReference type="FunFam" id="1.10.10.10:FF:000322">
    <property type="entry name" value="Probable disease resistance protein At1g63360"/>
    <property type="match status" value="1"/>
</dbReference>
<dbReference type="InterPro" id="IPR044974">
    <property type="entry name" value="Disease_R_plants"/>
</dbReference>
<dbReference type="PANTHER" id="PTHR23155">
    <property type="entry name" value="DISEASE RESISTANCE PROTEIN RP"/>
    <property type="match status" value="1"/>
</dbReference>
<accession>A0AAN7E3A9</accession>
<evidence type="ECO:0000259" key="3">
    <source>
        <dbReference type="Pfam" id="PF00931"/>
    </source>
</evidence>
<dbReference type="EMBL" id="JAXUIC010000011">
    <property type="protein sequence ID" value="KAK4562455.1"/>
    <property type="molecule type" value="Genomic_DNA"/>
</dbReference>
<dbReference type="Pfam" id="PF23559">
    <property type="entry name" value="WHD_DRP"/>
    <property type="match status" value="1"/>
</dbReference>
<dbReference type="Gene3D" id="3.80.10.10">
    <property type="entry name" value="Ribonuclease Inhibitor"/>
    <property type="match status" value="2"/>
</dbReference>
<dbReference type="Pfam" id="PF23598">
    <property type="entry name" value="LRR_14"/>
    <property type="match status" value="1"/>
</dbReference>
<evidence type="ECO:0000256" key="1">
    <source>
        <dbReference type="ARBA" id="ARBA00022737"/>
    </source>
</evidence>
<dbReference type="Proteomes" id="UP001324115">
    <property type="component" value="Unassembled WGS sequence"/>
</dbReference>
<dbReference type="InterPro" id="IPR058922">
    <property type="entry name" value="WHD_DRP"/>
</dbReference>
<gene>
    <name evidence="6" type="ORF">RGQ29_005089</name>
</gene>
<keyword evidence="1" id="KW-0677">Repeat</keyword>
<dbReference type="Pfam" id="PF00931">
    <property type="entry name" value="NB-ARC"/>
    <property type="match status" value="1"/>
</dbReference>